<evidence type="ECO:0000313" key="6">
    <source>
        <dbReference type="Proteomes" id="UP001291687"/>
    </source>
</evidence>
<evidence type="ECO:0000313" key="5">
    <source>
        <dbReference type="EMBL" id="MEA0970403.1"/>
    </source>
</evidence>
<evidence type="ECO:0000256" key="1">
    <source>
        <dbReference type="ARBA" id="ARBA00022737"/>
    </source>
</evidence>
<keyword evidence="1" id="KW-0677">Repeat</keyword>
<keyword evidence="2 3" id="KW-0040">ANK repeat</keyword>
<dbReference type="SMART" id="SM00248">
    <property type="entry name" value="ANK"/>
    <property type="match status" value="2"/>
</dbReference>
<dbReference type="Gene3D" id="1.25.40.20">
    <property type="entry name" value="Ankyrin repeat-containing domain"/>
    <property type="match status" value="1"/>
</dbReference>
<organism evidence="5 6">
    <name type="scientific">Candidatus Megaera venefica</name>
    <dbReference type="NCBI Taxonomy" id="2055910"/>
    <lineage>
        <taxon>Bacteria</taxon>
        <taxon>Pseudomonadati</taxon>
        <taxon>Pseudomonadota</taxon>
        <taxon>Alphaproteobacteria</taxon>
        <taxon>Rickettsiales</taxon>
        <taxon>Rickettsiaceae</taxon>
        <taxon>Candidatus Megaera</taxon>
    </lineage>
</organism>
<feature type="compositionally biased region" description="Basic and acidic residues" evidence="4">
    <location>
        <begin position="131"/>
        <end position="140"/>
    </location>
</feature>
<feature type="region of interest" description="Disordered" evidence="4">
    <location>
        <begin position="131"/>
        <end position="150"/>
    </location>
</feature>
<dbReference type="PROSITE" id="PS50297">
    <property type="entry name" value="ANK_REP_REGION"/>
    <property type="match status" value="1"/>
</dbReference>
<gene>
    <name evidence="5" type="ORF">Megvenef_00364</name>
</gene>
<comment type="caution">
    <text evidence="5">The sequence shown here is derived from an EMBL/GenBank/DDBJ whole genome shotgun (WGS) entry which is preliminary data.</text>
</comment>
<feature type="repeat" description="ANK" evidence="3">
    <location>
        <begin position="76"/>
        <end position="108"/>
    </location>
</feature>
<dbReference type="InterPro" id="IPR002110">
    <property type="entry name" value="Ankyrin_rpt"/>
</dbReference>
<reference evidence="5 6" key="1">
    <citation type="submission" date="2023-03" db="EMBL/GenBank/DDBJ databases">
        <title>Host association and intracellularity evolved multiple times independently in the Rickettsiales.</title>
        <authorList>
            <person name="Castelli M."/>
            <person name="Nardi T."/>
            <person name="Gammuto L."/>
            <person name="Bellinzona G."/>
            <person name="Sabaneyeva E."/>
            <person name="Potekhin A."/>
            <person name="Serra V."/>
            <person name="Petroni G."/>
            <person name="Sassera D."/>
        </authorList>
    </citation>
    <scope>NUCLEOTIDE SEQUENCE [LARGE SCALE GENOMIC DNA]</scope>
    <source>
        <strain evidence="5 6">Sr 2-6</strain>
    </source>
</reference>
<evidence type="ECO:0000256" key="3">
    <source>
        <dbReference type="PROSITE-ProRule" id="PRU00023"/>
    </source>
</evidence>
<dbReference type="PROSITE" id="PS50088">
    <property type="entry name" value="ANK_REPEAT"/>
    <property type="match status" value="1"/>
</dbReference>
<dbReference type="SUPFAM" id="SSF48403">
    <property type="entry name" value="Ankyrin repeat"/>
    <property type="match status" value="1"/>
</dbReference>
<feature type="compositionally biased region" description="Acidic residues" evidence="4">
    <location>
        <begin position="141"/>
        <end position="150"/>
    </location>
</feature>
<evidence type="ECO:0000256" key="2">
    <source>
        <dbReference type="ARBA" id="ARBA00023043"/>
    </source>
</evidence>
<dbReference type="EMBL" id="JARJFB010000015">
    <property type="protein sequence ID" value="MEA0970403.1"/>
    <property type="molecule type" value="Genomic_DNA"/>
</dbReference>
<dbReference type="InterPro" id="IPR036770">
    <property type="entry name" value="Ankyrin_rpt-contain_sf"/>
</dbReference>
<dbReference type="PANTHER" id="PTHR24171">
    <property type="entry name" value="ANKYRIN REPEAT DOMAIN-CONTAINING PROTEIN 39-RELATED"/>
    <property type="match status" value="1"/>
</dbReference>
<proteinExistence type="predicted"/>
<accession>A0ABU5NB46</accession>
<dbReference type="Pfam" id="PF12796">
    <property type="entry name" value="Ank_2"/>
    <property type="match status" value="1"/>
</dbReference>
<sequence length="150" mass="16651">MSKAPSMSAEQLKKESEAMVGYTTPFISKMMKNGTLTVEKVEILSLVTAAKYGFCEMMKVLLTTGKADVNLCDSVRGNNALHFAANYGQLEMVKLLKQFGAKVVKNKANKTPLDLARDKYPDIYKYFLHNPDKPEGKEAELVGEDGYESD</sequence>
<keyword evidence="6" id="KW-1185">Reference proteome</keyword>
<name>A0ABU5NB46_9RICK</name>
<protein>
    <submittedName>
        <fullName evidence="5">Ankyrin repeat-containing protein</fullName>
    </submittedName>
</protein>
<dbReference type="Proteomes" id="UP001291687">
    <property type="component" value="Unassembled WGS sequence"/>
</dbReference>
<dbReference type="RefSeq" id="WP_322776306.1">
    <property type="nucleotide sequence ID" value="NZ_JARJFB010000015.1"/>
</dbReference>
<evidence type="ECO:0000256" key="4">
    <source>
        <dbReference type="SAM" id="MobiDB-lite"/>
    </source>
</evidence>